<dbReference type="EC" id="3.2.2.n1" evidence="3"/>
<evidence type="ECO:0000313" key="4">
    <source>
        <dbReference type="EMBL" id="XBY42764.1"/>
    </source>
</evidence>
<proteinExistence type="inferred from homology"/>
<accession>A0AAU7X3Y6</accession>
<keyword evidence="3" id="KW-0378">Hydrolase</keyword>
<organism evidence="4">
    <name type="scientific">Methyloraptor flagellatus</name>
    <dbReference type="NCBI Taxonomy" id="3162530"/>
    <lineage>
        <taxon>Bacteria</taxon>
        <taxon>Pseudomonadati</taxon>
        <taxon>Pseudomonadota</taxon>
        <taxon>Alphaproteobacteria</taxon>
        <taxon>Hyphomicrobiales</taxon>
        <taxon>Ancalomicrobiaceae</taxon>
        <taxon>Methyloraptor</taxon>
    </lineage>
</organism>
<dbReference type="KEGG" id="mflg:ABS361_11565"/>
<dbReference type="GO" id="GO:0009691">
    <property type="term" value="P:cytokinin biosynthetic process"/>
    <property type="evidence" value="ECO:0007669"/>
    <property type="project" value="UniProtKB-UniRule"/>
</dbReference>
<dbReference type="Pfam" id="PF03641">
    <property type="entry name" value="Lysine_decarbox"/>
    <property type="match status" value="1"/>
</dbReference>
<dbReference type="EMBL" id="CP158568">
    <property type="protein sequence ID" value="XBY42764.1"/>
    <property type="molecule type" value="Genomic_DNA"/>
</dbReference>
<dbReference type="GO" id="GO:0008714">
    <property type="term" value="F:AMP nucleosidase activity"/>
    <property type="evidence" value="ECO:0007669"/>
    <property type="project" value="UniProtKB-EC"/>
</dbReference>
<evidence type="ECO:0000256" key="3">
    <source>
        <dbReference type="RuleBase" id="RU363015"/>
    </source>
</evidence>
<gene>
    <name evidence="4" type="ORF">ABS361_11565</name>
</gene>
<dbReference type="InterPro" id="IPR031100">
    <property type="entry name" value="LOG_fam"/>
</dbReference>
<protein>
    <recommendedName>
        <fullName evidence="3">Cytokinin riboside 5'-monophosphate phosphoribohydrolase</fullName>
        <ecNumber evidence="3">3.2.2.n1</ecNumber>
    </recommendedName>
</protein>
<dbReference type="GO" id="GO:0005829">
    <property type="term" value="C:cytosol"/>
    <property type="evidence" value="ECO:0007669"/>
    <property type="project" value="TreeGrafter"/>
</dbReference>
<name>A0AAU7X3Y6_9HYPH</name>
<evidence type="ECO:0000256" key="2">
    <source>
        <dbReference type="ARBA" id="ARBA00006763"/>
    </source>
</evidence>
<dbReference type="PANTHER" id="PTHR31223:SF70">
    <property type="entry name" value="LOG FAMILY PROTEIN YJL055W"/>
    <property type="match status" value="1"/>
</dbReference>
<dbReference type="SUPFAM" id="SSF102405">
    <property type="entry name" value="MCP/YpsA-like"/>
    <property type="match status" value="1"/>
</dbReference>
<reference evidence="4" key="1">
    <citation type="submission" date="2024-06" db="EMBL/GenBank/DDBJ databases">
        <title>Methylostella associata gen. nov., sp. nov., a novel Ancalomicrobiaceae-affiliated facultatively methylotrophic bacteria that feed on methanotrophs of the genus Methylococcus.</title>
        <authorList>
            <person name="Saltykova V."/>
            <person name="Danilova O.V."/>
            <person name="Oshkin I.Y."/>
            <person name="Belova S.E."/>
            <person name="Pimenov N.V."/>
            <person name="Dedysh S.N."/>
        </authorList>
    </citation>
    <scope>NUCLEOTIDE SEQUENCE</scope>
    <source>
        <strain evidence="4">S20</strain>
    </source>
</reference>
<evidence type="ECO:0000256" key="1">
    <source>
        <dbReference type="ARBA" id="ARBA00000274"/>
    </source>
</evidence>
<keyword evidence="3" id="KW-0203">Cytokinin biosynthesis</keyword>
<dbReference type="RefSeq" id="WP_407047865.1">
    <property type="nucleotide sequence ID" value="NZ_CP158568.1"/>
</dbReference>
<comment type="catalytic activity">
    <reaction evidence="1">
        <text>AMP + H2O = D-ribose 5-phosphate + adenine</text>
        <dbReference type="Rhea" id="RHEA:20129"/>
        <dbReference type="ChEBI" id="CHEBI:15377"/>
        <dbReference type="ChEBI" id="CHEBI:16708"/>
        <dbReference type="ChEBI" id="CHEBI:78346"/>
        <dbReference type="ChEBI" id="CHEBI:456215"/>
        <dbReference type="EC" id="3.2.2.4"/>
    </reaction>
</comment>
<sequence>MTDIRSLCIYCGSGHGNDPVFTETAEALGHLLAAENIRLVYGGGSVGLMGTVARAALAKGGQVTGIIPQFLVDREVMLPEVSELIVTLDMHERKRLMFEHSDAFVALPGGIGTLEEVVEQMTWAQLGRHKKPVMLANINGFWDPLVSLFEHMSASAFIRPGFELSYGVATSVDQILPKIRKRVAQIQALEDARPKTDAVPLERL</sequence>
<dbReference type="NCBIfam" id="TIGR00730">
    <property type="entry name" value="Rossman fold protein, TIGR00730 family"/>
    <property type="match status" value="1"/>
</dbReference>
<comment type="similarity">
    <text evidence="2 3">Belongs to the LOG family.</text>
</comment>
<dbReference type="PANTHER" id="PTHR31223">
    <property type="entry name" value="LOG FAMILY PROTEIN YJL055W"/>
    <property type="match status" value="1"/>
</dbReference>
<dbReference type="Gene3D" id="3.40.50.450">
    <property type="match status" value="1"/>
</dbReference>
<dbReference type="AlphaFoldDB" id="A0AAU7X3Y6"/>
<dbReference type="InterPro" id="IPR005269">
    <property type="entry name" value="LOG"/>
</dbReference>